<dbReference type="Gene3D" id="3.10.120.10">
    <property type="entry name" value="Cytochrome b5-like heme/steroid binding domain"/>
    <property type="match status" value="1"/>
</dbReference>
<dbReference type="GO" id="GO:0046872">
    <property type="term" value="F:metal ion binding"/>
    <property type="evidence" value="ECO:0007669"/>
    <property type="project" value="UniProtKB-UniRule"/>
</dbReference>
<evidence type="ECO:0000256" key="1">
    <source>
        <dbReference type="ARBA" id="ARBA00004370"/>
    </source>
</evidence>
<dbReference type="PANTHER" id="PTHR19359">
    <property type="entry name" value="CYTOCHROME B5"/>
    <property type="match status" value="1"/>
</dbReference>
<dbReference type="InterPro" id="IPR036400">
    <property type="entry name" value="Cyt_B5-like_heme/steroid_sf"/>
</dbReference>
<name>A0AAD3T455_NEPGR</name>
<evidence type="ECO:0000256" key="8">
    <source>
        <dbReference type="RuleBase" id="RU362121"/>
    </source>
</evidence>
<evidence type="ECO:0000256" key="5">
    <source>
        <dbReference type="ARBA" id="ARBA00023004"/>
    </source>
</evidence>
<dbReference type="InterPro" id="IPR018506">
    <property type="entry name" value="Cyt_B5_heme-BS"/>
</dbReference>
<feature type="region of interest" description="Disordered" evidence="9">
    <location>
        <begin position="17"/>
        <end position="115"/>
    </location>
</feature>
<evidence type="ECO:0000256" key="6">
    <source>
        <dbReference type="ARBA" id="ARBA00023136"/>
    </source>
</evidence>
<dbReference type="InterPro" id="IPR001199">
    <property type="entry name" value="Cyt_B5-like_heme/steroid-bd"/>
</dbReference>
<keyword evidence="5 8" id="KW-0408">Iron</keyword>
<dbReference type="PRINTS" id="PR00363">
    <property type="entry name" value="CYTOCHROMEB5"/>
</dbReference>
<keyword evidence="4 8" id="KW-0479">Metal-binding</keyword>
<dbReference type="Pfam" id="PF00173">
    <property type="entry name" value="Cyt-b5"/>
    <property type="match status" value="1"/>
</dbReference>
<dbReference type="FunFam" id="3.10.120.10:FF:000002">
    <property type="entry name" value="Cytochrome b5 type B"/>
    <property type="match status" value="1"/>
</dbReference>
<feature type="domain" description="Cytochrome b5 heme-binding" evidence="10">
    <location>
        <begin position="157"/>
        <end position="233"/>
    </location>
</feature>
<feature type="transmembrane region" description="Helical" evidence="8">
    <location>
        <begin position="266"/>
        <end position="285"/>
    </location>
</feature>
<comment type="caution">
    <text evidence="11">The sequence shown here is derived from an EMBL/GenBank/DDBJ whole genome shotgun (WGS) entry which is preliminary data.</text>
</comment>
<keyword evidence="12" id="KW-1185">Reference proteome</keyword>
<dbReference type="PROSITE" id="PS00191">
    <property type="entry name" value="CYTOCHROME_B5_1"/>
    <property type="match status" value="1"/>
</dbReference>
<evidence type="ECO:0000256" key="7">
    <source>
        <dbReference type="ARBA" id="ARBA00038168"/>
    </source>
</evidence>
<comment type="similarity">
    <text evidence="7 8">Belongs to the cytochrome b5 family.</text>
</comment>
<dbReference type="SUPFAM" id="SSF55856">
    <property type="entry name" value="Cytochrome b5-like heme/steroid binding domain"/>
    <property type="match status" value="1"/>
</dbReference>
<evidence type="ECO:0000256" key="3">
    <source>
        <dbReference type="ARBA" id="ARBA00022692"/>
    </source>
</evidence>
<keyword evidence="2 8" id="KW-0349">Heme</keyword>
<organism evidence="11 12">
    <name type="scientific">Nepenthes gracilis</name>
    <name type="common">Slender pitcher plant</name>
    <dbReference type="NCBI Taxonomy" id="150966"/>
    <lineage>
        <taxon>Eukaryota</taxon>
        <taxon>Viridiplantae</taxon>
        <taxon>Streptophyta</taxon>
        <taxon>Embryophyta</taxon>
        <taxon>Tracheophyta</taxon>
        <taxon>Spermatophyta</taxon>
        <taxon>Magnoliopsida</taxon>
        <taxon>eudicotyledons</taxon>
        <taxon>Gunneridae</taxon>
        <taxon>Pentapetalae</taxon>
        <taxon>Caryophyllales</taxon>
        <taxon>Nepenthaceae</taxon>
        <taxon>Nepenthes</taxon>
    </lineage>
</organism>
<comment type="subcellular location">
    <subcellularLocation>
        <location evidence="1">Membrane</location>
    </subcellularLocation>
</comment>
<dbReference type="PROSITE" id="PS50255">
    <property type="entry name" value="CYTOCHROME_B5_2"/>
    <property type="match status" value="1"/>
</dbReference>
<dbReference type="PANTHER" id="PTHR19359:SF139">
    <property type="entry name" value="CYTOCHROME B5-LIKE"/>
    <property type="match status" value="1"/>
</dbReference>
<dbReference type="InterPro" id="IPR050668">
    <property type="entry name" value="Cytochrome_b5"/>
</dbReference>
<dbReference type="Proteomes" id="UP001279734">
    <property type="component" value="Unassembled WGS sequence"/>
</dbReference>
<evidence type="ECO:0000313" key="12">
    <source>
        <dbReference type="Proteomes" id="UP001279734"/>
    </source>
</evidence>
<feature type="compositionally biased region" description="Polar residues" evidence="9">
    <location>
        <begin position="82"/>
        <end position="100"/>
    </location>
</feature>
<feature type="compositionally biased region" description="Pro residues" evidence="9">
    <location>
        <begin position="18"/>
        <end position="36"/>
    </location>
</feature>
<gene>
    <name evidence="11" type="ORF">Nepgr_024368</name>
</gene>
<evidence type="ECO:0000256" key="2">
    <source>
        <dbReference type="ARBA" id="ARBA00022617"/>
    </source>
</evidence>
<proteinExistence type="inferred from homology"/>
<evidence type="ECO:0000313" key="11">
    <source>
        <dbReference type="EMBL" id="GMH22525.1"/>
    </source>
</evidence>
<keyword evidence="3 8" id="KW-0812">Transmembrane</keyword>
<dbReference type="EMBL" id="BSYO01000024">
    <property type="protein sequence ID" value="GMH22525.1"/>
    <property type="molecule type" value="Genomic_DNA"/>
</dbReference>
<evidence type="ECO:0000259" key="10">
    <source>
        <dbReference type="PROSITE" id="PS50255"/>
    </source>
</evidence>
<reference evidence="11" key="1">
    <citation type="submission" date="2023-05" db="EMBL/GenBank/DDBJ databases">
        <title>Nepenthes gracilis genome sequencing.</title>
        <authorList>
            <person name="Fukushima K."/>
        </authorList>
    </citation>
    <scope>NUCLEOTIDE SEQUENCE</scope>
    <source>
        <strain evidence="11">SING2019-196</strain>
    </source>
</reference>
<protein>
    <recommendedName>
        <fullName evidence="10">Cytochrome b5 heme-binding domain-containing protein</fullName>
    </recommendedName>
</protein>
<keyword evidence="8" id="KW-1133">Transmembrane helix</keyword>
<dbReference type="GO" id="GO:0020037">
    <property type="term" value="F:heme binding"/>
    <property type="evidence" value="ECO:0007669"/>
    <property type="project" value="UniProtKB-UniRule"/>
</dbReference>
<dbReference type="SMART" id="SM01117">
    <property type="entry name" value="Cyt-b5"/>
    <property type="match status" value="1"/>
</dbReference>
<dbReference type="AlphaFoldDB" id="A0AAD3T455"/>
<feature type="compositionally biased region" description="Low complexity" evidence="9">
    <location>
        <begin position="64"/>
        <end position="76"/>
    </location>
</feature>
<sequence length="288" mass="31094">MAGKPALPWFWLASLAQPPQPTASPPLPPPSPPIPPFSQAFRLVVAQSQPPKEASSLPPAADIPSSSTPPVTTSLPEAATAITISSPDTNILPPSNTTKSPIPPTSPVSSESNYSDSDLHKVAAMQMNACMNSNVQGRDDRESCLIGEQARNMSSESKVFVFEEVAKHSNQHDCWLIISGKVYNVTSFLDDHPGGDDVLLSSTNRDATEEFEDVGHSDDAKQIMKKYYIGEVDMSTVPAKKKYNPVPMPSRGVTETSQGSSLVVKLLQFLVPLLVLAFAFSLKFFKKD</sequence>
<dbReference type="GO" id="GO:0016020">
    <property type="term" value="C:membrane"/>
    <property type="evidence" value="ECO:0007669"/>
    <property type="project" value="UniProtKB-SubCell"/>
</dbReference>
<evidence type="ECO:0000256" key="4">
    <source>
        <dbReference type="ARBA" id="ARBA00022723"/>
    </source>
</evidence>
<keyword evidence="6 8" id="KW-0472">Membrane</keyword>
<evidence type="ECO:0000256" key="9">
    <source>
        <dbReference type="SAM" id="MobiDB-lite"/>
    </source>
</evidence>
<accession>A0AAD3T455</accession>